<sequence length="378" mass="43103">MQGFQMRPFQMASSNPQMLSSPTQMPTFNPQMQPSQMLPSPSLPIQTPTLNPQIQPSWMLVPLAVNSTSNPNNPIPVNAAASSGSRPQLPINPIRAHSWIPNDLLLQTFGPWPTMTASTLFGYYSDINELLRISNPNWQMWTTHTEDCFSNAYSLLCSFHMAYESDDKTDIWFNSWLRQQMTEVADCLRSKMIEHFCCRGHGKLHMKALARVCPHKTNCATYRPGLEECSWREQWDVDMLIGSQLYRKAKAAENQLKERAQLAQHFRDWKLEDTHARQLQRDISLVERITSDTPTAHLQHKAYIQQQNQREEELNARILQLGNELIKRRRQKLGGGAVRLGWVKAHVGIRANEDADSLAKEGAEEFPGDPVITEGSLK</sequence>
<organism evidence="3 4">
    <name type="scientific">Terfezia boudieri ATCC MYA-4762</name>
    <dbReference type="NCBI Taxonomy" id="1051890"/>
    <lineage>
        <taxon>Eukaryota</taxon>
        <taxon>Fungi</taxon>
        <taxon>Dikarya</taxon>
        <taxon>Ascomycota</taxon>
        <taxon>Pezizomycotina</taxon>
        <taxon>Pezizomycetes</taxon>
        <taxon>Pezizales</taxon>
        <taxon>Pezizaceae</taxon>
        <taxon>Terfezia</taxon>
    </lineage>
</organism>
<feature type="compositionally biased region" description="Polar residues" evidence="1">
    <location>
        <begin position="11"/>
        <end position="27"/>
    </location>
</feature>
<proteinExistence type="predicted"/>
<accession>A0A3N4LM07</accession>
<dbReference type="Proteomes" id="UP000267821">
    <property type="component" value="Unassembled WGS sequence"/>
</dbReference>
<feature type="region of interest" description="Disordered" evidence="1">
    <location>
        <begin position="356"/>
        <end position="378"/>
    </location>
</feature>
<dbReference type="GO" id="GO:0004523">
    <property type="term" value="F:RNA-DNA hybrid ribonuclease activity"/>
    <property type="evidence" value="ECO:0007669"/>
    <property type="project" value="InterPro"/>
</dbReference>
<feature type="region of interest" description="Disordered" evidence="1">
    <location>
        <begin position="1"/>
        <end position="27"/>
    </location>
</feature>
<evidence type="ECO:0000313" key="3">
    <source>
        <dbReference type="EMBL" id="RPB23924.1"/>
    </source>
</evidence>
<dbReference type="InParanoid" id="A0A3N4LM07"/>
<dbReference type="SUPFAM" id="SSF53098">
    <property type="entry name" value="Ribonuclease H-like"/>
    <property type="match status" value="1"/>
</dbReference>
<dbReference type="InterPro" id="IPR012337">
    <property type="entry name" value="RNaseH-like_sf"/>
</dbReference>
<dbReference type="InterPro" id="IPR002156">
    <property type="entry name" value="RNaseH_domain"/>
</dbReference>
<dbReference type="OrthoDB" id="2752996at2759"/>
<dbReference type="InterPro" id="IPR036397">
    <property type="entry name" value="RNaseH_sf"/>
</dbReference>
<evidence type="ECO:0000256" key="1">
    <source>
        <dbReference type="SAM" id="MobiDB-lite"/>
    </source>
</evidence>
<name>A0A3N4LM07_9PEZI</name>
<evidence type="ECO:0000259" key="2">
    <source>
        <dbReference type="Pfam" id="PF00075"/>
    </source>
</evidence>
<evidence type="ECO:0000313" key="4">
    <source>
        <dbReference type="Proteomes" id="UP000267821"/>
    </source>
</evidence>
<dbReference type="AlphaFoldDB" id="A0A3N4LM07"/>
<dbReference type="Pfam" id="PF00075">
    <property type="entry name" value="RNase_H"/>
    <property type="match status" value="1"/>
</dbReference>
<dbReference type="EMBL" id="ML121544">
    <property type="protein sequence ID" value="RPB23924.1"/>
    <property type="molecule type" value="Genomic_DNA"/>
</dbReference>
<protein>
    <recommendedName>
        <fullName evidence="2">RNase H type-1 domain-containing protein</fullName>
    </recommendedName>
</protein>
<reference evidence="3 4" key="1">
    <citation type="journal article" date="2018" name="Nat. Ecol. Evol.">
        <title>Pezizomycetes genomes reveal the molecular basis of ectomycorrhizal truffle lifestyle.</title>
        <authorList>
            <person name="Murat C."/>
            <person name="Payen T."/>
            <person name="Noel B."/>
            <person name="Kuo A."/>
            <person name="Morin E."/>
            <person name="Chen J."/>
            <person name="Kohler A."/>
            <person name="Krizsan K."/>
            <person name="Balestrini R."/>
            <person name="Da Silva C."/>
            <person name="Montanini B."/>
            <person name="Hainaut M."/>
            <person name="Levati E."/>
            <person name="Barry K.W."/>
            <person name="Belfiori B."/>
            <person name="Cichocki N."/>
            <person name="Clum A."/>
            <person name="Dockter R.B."/>
            <person name="Fauchery L."/>
            <person name="Guy J."/>
            <person name="Iotti M."/>
            <person name="Le Tacon F."/>
            <person name="Lindquist E.A."/>
            <person name="Lipzen A."/>
            <person name="Malagnac F."/>
            <person name="Mello A."/>
            <person name="Molinier V."/>
            <person name="Miyauchi S."/>
            <person name="Poulain J."/>
            <person name="Riccioni C."/>
            <person name="Rubini A."/>
            <person name="Sitrit Y."/>
            <person name="Splivallo R."/>
            <person name="Traeger S."/>
            <person name="Wang M."/>
            <person name="Zifcakova L."/>
            <person name="Wipf D."/>
            <person name="Zambonelli A."/>
            <person name="Paolocci F."/>
            <person name="Nowrousian M."/>
            <person name="Ottonello S."/>
            <person name="Baldrian P."/>
            <person name="Spatafora J.W."/>
            <person name="Henrissat B."/>
            <person name="Nagy L.G."/>
            <person name="Aury J.M."/>
            <person name="Wincker P."/>
            <person name="Grigoriev I.V."/>
            <person name="Bonfante P."/>
            <person name="Martin F.M."/>
        </authorList>
    </citation>
    <scope>NUCLEOTIDE SEQUENCE [LARGE SCALE GENOMIC DNA]</scope>
    <source>
        <strain evidence="3 4">ATCC MYA-4762</strain>
    </source>
</reference>
<dbReference type="GO" id="GO:0003676">
    <property type="term" value="F:nucleic acid binding"/>
    <property type="evidence" value="ECO:0007669"/>
    <property type="project" value="InterPro"/>
</dbReference>
<dbReference type="Gene3D" id="3.30.420.10">
    <property type="entry name" value="Ribonuclease H-like superfamily/Ribonuclease H"/>
    <property type="match status" value="1"/>
</dbReference>
<keyword evidence="4" id="KW-1185">Reference proteome</keyword>
<gene>
    <name evidence="3" type="ORF">L211DRAFT_229983</name>
</gene>
<feature type="domain" description="RNase H type-1" evidence="2">
    <location>
        <begin position="305"/>
        <end position="363"/>
    </location>
</feature>